<organism evidence="1 2">
    <name type="scientific">Pseudomonas maumuensis</name>
    <dbReference type="NCBI Taxonomy" id="2842354"/>
    <lineage>
        <taxon>Bacteria</taxon>
        <taxon>Pseudomonadati</taxon>
        <taxon>Pseudomonadota</taxon>
        <taxon>Gammaproteobacteria</taxon>
        <taxon>Pseudomonadales</taxon>
        <taxon>Pseudomonadaceae</taxon>
        <taxon>Pseudomonas</taxon>
    </lineage>
</organism>
<dbReference type="Proteomes" id="UP000824010">
    <property type="component" value="Chromosome"/>
</dbReference>
<reference evidence="1 2" key="1">
    <citation type="journal article" date="2021" name="Microorganisms">
        <title>The Ever-Expanding Pseudomonas Genus: Description of 43 New Species and Partition of the Pseudomonas putida Group.</title>
        <authorList>
            <person name="Girard L."/>
            <person name="Lood C."/>
            <person name="Hofte M."/>
            <person name="Vandamme P."/>
            <person name="Rokni-Zadeh H."/>
            <person name="van Noort V."/>
            <person name="Lavigne R."/>
            <person name="De Mot R."/>
        </authorList>
    </citation>
    <scope>NUCLEOTIDE SEQUENCE [LARGE SCALE GENOMIC DNA]</scope>
    <source>
        <strain evidence="1 2">COW77</strain>
    </source>
</reference>
<dbReference type="Pfam" id="PF05932">
    <property type="entry name" value="CesT"/>
    <property type="match status" value="1"/>
</dbReference>
<gene>
    <name evidence="1" type="ORF">KSS90_09535</name>
</gene>
<name>A0ABX8NQV7_9PSED</name>
<protein>
    <submittedName>
        <fullName evidence="1">CesT family type III secretion system chaperone</fullName>
    </submittedName>
</protein>
<keyword evidence="2" id="KW-1185">Reference proteome</keyword>
<accession>A0ABX8NQV7</accession>
<proteinExistence type="predicted"/>
<sequence>MNTLLSRLARRLGMAPWQADNSGGYQLCIEGHALSLEPRGTQLVIRSPLSSQAGQGASLDPRALRRSMGMVTAWAAHCPQRLALTPAGELLLEAWVDLSSGDVDIVDHVLGAQVELLDLLCHRHCDPVPVICRGASVWMP</sequence>
<evidence type="ECO:0000313" key="2">
    <source>
        <dbReference type="Proteomes" id="UP000824010"/>
    </source>
</evidence>
<dbReference type="RefSeq" id="WP_217869148.1">
    <property type="nucleotide sequence ID" value="NZ_CP077077.1"/>
</dbReference>
<dbReference type="InterPro" id="IPR010261">
    <property type="entry name" value="Tir_chaperone"/>
</dbReference>
<dbReference type="EMBL" id="CP077077">
    <property type="protein sequence ID" value="QXH58418.1"/>
    <property type="molecule type" value="Genomic_DNA"/>
</dbReference>
<evidence type="ECO:0000313" key="1">
    <source>
        <dbReference type="EMBL" id="QXH58418.1"/>
    </source>
</evidence>